<accession>A0ACB8BII1</accession>
<evidence type="ECO:0000313" key="2">
    <source>
        <dbReference type="Proteomes" id="UP000790709"/>
    </source>
</evidence>
<gene>
    <name evidence="1" type="ORF">BV22DRAFT_1129302</name>
</gene>
<proteinExistence type="predicted"/>
<sequence length="419" mass="44546">MDQVLKNIDTTVVPPTGCQPGDGVMEDHGLGSKVAALSAMVTGQQTIIAELVLQVSGERSATNSCREKIKALSARVKANEKEYEVFRGNLLTELIGQETYKQRQEKAFAVFRQETAQTISAYEAEVTDLKLSLSCERAARMLLEATVQCVEDAQHAEQQHVCPITERHAKPASTASEDIKVISPCRDDKENVASRTGSVLKRTASTVSTSSTLVGKTEQGPKKVITKTPPATKPARIPTATNRLRKPVLTVVSNRFSKGAIGPVSSTSKSAASGKAVKKAVPAAHGTKTAAATTGARKSLLPPTSKVLSKAVKHVKSPASTAGNDLESAPVTEPAVISVSVPPQKVSKRRARATGGLVPSSSLEALDRAMAQFNGDSLTAVQAPFRTTPRLIIDAPLILPSMRCYDYRGPSIYVSPTRN</sequence>
<name>A0ACB8BII1_9AGAM</name>
<comment type="caution">
    <text evidence="1">The sequence shown here is derived from an EMBL/GenBank/DDBJ whole genome shotgun (WGS) entry which is preliminary data.</text>
</comment>
<protein>
    <submittedName>
        <fullName evidence="1">Uncharacterized protein</fullName>
    </submittedName>
</protein>
<evidence type="ECO:0000313" key="1">
    <source>
        <dbReference type="EMBL" id="KAH7925114.1"/>
    </source>
</evidence>
<keyword evidence="2" id="KW-1185">Reference proteome</keyword>
<dbReference type="Proteomes" id="UP000790709">
    <property type="component" value="Unassembled WGS sequence"/>
</dbReference>
<dbReference type="EMBL" id="MU266409">
    <property type="protein sequence ID" value="KAH7925114.1"/>
    <property type="molecule type" value="Genomic_DNA"/>
</dbReference>
<organism evidence="1 2">
    <name type="scientific">Leucogyrophana mollusca</name>
    <dbReference type="NCBI Taxonomy" id="85980"/>
    <lineage>
        <taxon>Eukaryota</taxon>
        <taxon>Fungi</taxon>
        <taxon>Dikarya</taxon>
        <taxon>Basidiomycota</taxon>
        <taxon>Agaricomycotina</taxon>
        <taxon>Agaricomycetes</taxon>
        <taxon>Agaricomycetidae</taxon>
        <taxon>Boletales</taxon>
        <taxon>Boletales incertae sedis</taxon>
        <taxon>Leucogyrophana</taxon>
    </lineage>
</organism>
<reference evidence="1" key="1">
    <citation type="journal article" date="2021" name="New Phytol.">
        <title>Evolutionary innovations through gain and loss of genes in the ectomycorrhizal Boletales.</title>
        <authorList>
            <person name="Wu G."/>
            <person name="Miyauchi S."/>
            <person name="Morin E."/>
            <person name="Kuo A."/>
            <person name="Drula E."/>
            <person name="Varga T."/>
            <person name="Kohler A."/>
            <person name="Feng B."/>
            <person name="Cao Y."/>
            <person name="Lipzen A."/>
            <person name="Daum C."/>
            <person name="Hundley H."/>
            <person name="Pangilinan J."/>
            <person name="Johnson J."/>
            <person name="Barry K."/>
            <person name="LaButti K."/>
            <person name="Ng V."/>
            <person name="Ahrendt S."/>
            <person name="Min B."/>
            <person name="Choi I.G."/>
            <person name="Park H."/>
            <person name="Plett J.M."/>
            <person name="Magnuson J."/>
            <person name="Spatafora J.W."/>
            <person name="Nagy L.G."/>
            <person name="Henrissat B."/>
            <person name="Grigoriev I.V."/>
            <person name="Yang Z.L."/>
            <person name="Xu J."/>
            <person name="Martin F.M."/>
        </authorList>
    </citation>
    <scope>NUCLEOTIDE SEQUENCE</scope>
    <source>
        <strain evidence="1">KUC20120723A-06</strain>
    </source>
</reference>